<dbReference type="Gene3D" id="3.40.190.10">
    <property type="entry name" value="Periplasmic binding protein-like II"/>
    <property type="match status" value="2"/>
</dbReference>
<comment type="similarity">
    <text evidence="2">Belongs to the NlpA lipoprotein family.</text>
</comment>
<evidence type="ECO:0000313" key="7">
    <source>
        <dbReference type="EMBL" id="AQS54070.1"/>
    </source>
</evidence>
<organism evidence="7 8">
    <name type="scientific">Jeotgalibaca dankookensis</name>
    <dbReference type="NCBI Taxonomy" id="708126"/>
    <lineage>
        <taxon>Bacteria</taxon>
        <taxon>Bacillati</taxon>
        <taxon>Bacillota</taxon>
        <taxon>Bacilli</taxon>
        <taxon>Lactobacillales</taxon>
        <taxon>Carnobacteriaceae</taxon>
        <taxon>Jeotgalibaca</taxon>
    </lineage>
</organism>
<evidence type="ECO:0000313" key="8">
    <source>
        <dbReference type="Proteomes" id="UP000188993"/>
    </source>
</evidence>
<keyword evidence="8" id="KW-1185">Reference proteome</keyword>
<protein>
    <submittedName>
        <fullName evidence="7">Lipoprotein 28</fullName>
    </submittedName>
</protein>
<keyword evidence="3" id="KW-0732">Signal</keyword>
<dbReference type="AlphaFoldDB" id="A0A1S6IRG7"/>
<dbReference type="GO" id="GO:0016020">
    <property type="term" value="C:membrane"/>
    <property type="evidence" value="ECO:0007669"/>
    <property type="project" value="UniProtKB-SubCell"/>
</dbReference>
<keyword evidence="6 7" id="KW-0449">Lipoprotein</keyword>
<evidence type="ECO:0000256" key="5">
    <source>
        <dbReference type="ARBA" id="ARBA00023139"/>
    </source>
</evidence>
<dbReference type="SUPFAM" id="SSF53850">
    <property type="entry name" value="Periplasmic binding protein-like II"/>
    <property type="match status" value="1"/>
</dbReference>
<evidence type="ECO:0000256" key="2">
    <source>
        <dbReference type="ARBA" id="ARBA00008973"/>
    </source>
</evidence>
<dbReference type="InterPro" id="IPR004872">
    <property type="entry name" value="Lipoprotein_NlpA"/>
</dbReference>
<evidence type="ECO:0000256" key="4">
    <source>
        <dbReference type="ARBA" id="ARBA00023136"/>
    </source>
</evidence>
<dbReference type="Proteomes" id="UP000188993">
    <property type="component" value="Chromosome"/>
</dbReference>
<proteinExistence type="inferred from homology"/>
<comment type="subcellular location">
    <subcellularLocation>
        <location evidence="1">Membrane</location>
        <topology evidence="1">Lipid-anchor</topology>
    </subcellularLocation>
</comment>
<dbReference type="STRING" id="708126.BW727_101705"/>
<keyword evidence="4" id="KW-0472">Membrane</keyword>
<accession>A0A1S6IRG7</accession>
<reference evidence="7 8" key="1">
    <citation type="journal article" date="2014" name="Int. J. Syst. Evol. Microbiol.">
        <title>Jeotgalibaca dankookensis gen. nov., sp. nov., a member of the family Carnobacteriaceae, isolated from seujeot (Korean traditional food).</title>
        <authorList>
            <person name="Lee D.G."/>
            <person name="Trujillo M.E."/>
            <person name="Kang H."/>
            <person name="Ahn T.Y."/>
        </authorList>
    </citation>
    <scope>NUCLEOTIDE SEQUENCE [LARGE SCALE GENOMIC DNA]</scope>
    <source>
        <strain evidence="7 8">EX-07</strain>
    </source>
</reference>
<evidence type="ECO:0000256" key="1">
    <source>
        <dbReference type="ARBA" id="ARBA00004635"/>
    </source>
</evidence>
<dbReference type="Pfam" id="PF03180">
    <property type="entry name" value="Lipoprotein_9"/>
    <property type="match status" value="1"/>
</dbReference>
<name>A0A1S6IRG7_9LACT</name>
<gene>
    <name evidence="7" type="primary">nlpA</name>
    <name evidence="7" type="ORF">BW727_101705</name>
</gene>
<dbReference type="PANTHER" id="PTHR30429:SF3">
    <property type="entry name" value="LIPOPROTEIN"/>
    <property type="match status" value="1"/>
</dbReference>
<dbReference type="PANTHER" id="PTHR30429">
    <property type="entry name" value="D-METHIONINE-BINDING LIPOPROTEIN METQ"/>
    <property type="match status" value="1"/>
</dbReference>
<dbReference type="KEGG" id="jda:BW727_101705"/>
<evidence type="ECO:0000256" key="3">
    <source>
        <dbReference type="ARBA" id="ARBA00022729"/>
    </source>
</evidence>
<sequence length="154" mass="16625">MNLIKQLIKICRSSAIPNDPSNGGRALRLLETADLITLDPQAGLAPTVDDITANPLNLIIEELDSSQTARALEDVDASVINSGMAVDAGFFPSEDAIFLEPVTEESVPYYNVIAAHPDNVDKDTFKTIVAYYQTDATAAVIKEASKGSQFPIWE</sequence>
<dbReference type="EMBL" id="CP019728">
    <property type="protein sequence ID" value="AQS54070.1"/>
    <property type="molecule type" value="Genomic_DNA"/>
</dbReference>
<keyword evidence="5" id="KW-0564">Palmitate</keyword>
<evidence type="ECO:0000256" key="6">
    <source>
        <dbReference type="ARBA" id="ARBA00023288"/>
    </source>
</evidence>